<evidence type="ECO:0000313" key="3">
    <source>
        <dbReference type="EMBL" id="RKW69688.1"/>
    </source>
</evidence>
<proteinExistence type="predicted"/>
<comment type="caution">
    <text evidence="3">The sequence shown here is derived from an EMBL/GenBank/DDBJ whole genome shotgun (WGS) entry which is preliminary data.</text>
</comment>
<accession>A0A496PGS9</accession>
<dbReference type="Proteomes" id="UP000273119">
    <property type="component" value="Unassembled WGS sequence"/>
</dbReference>
<protein>
    <submittedName>
        <fullName evidence="3">Glycosyltransferase</fullName>
    </submittedName>
</protein>
<reference evidence="3 4" key="1">
    <citation type="submission" date="2018-07" db="EMBL/GenBank/DDBJ databases">
        <title>Arthrobacter sp. nov., isolated from raw cow's milk with high bacterial count.</title>
        <authorList>
            <person name="Hahne J."/>
            <person name="Isele D."/>
            <person name="Lipski A."/>
        </authorList>
    </citation>
    <scope>NUCLEOTIDE SEQUENCE [LARGE SCALE GENOMIC DNA]</scope>
    <source>
        <strain evidence="3 4">JZ R-183</strain>
    </source>
</reference>
<name>A0A496PGS9_9MICC</name>
<dbReference type="Pfam" id="PF00534">
    <property type="entry name" value="Glycos_transf_1"/>
    <property type="match status" value="1"/>
</dbReference>
<dbReference type="PANTHER" id="PTHR12526">
    <property type="entry name" value="GLYCOSYLTRANSFERASE"/>
    <property type="match status" value="1"/>
</dbReference>
<sequence length="389" mass="43439">MSERRFKKIVVMGNEVDRLGGIGRFMNQVAIEFFDRGYEVEMVGIAPPPDGHFQPMQRPAGIAQQLLMSSQIPEEWTLRTRAHHWNPARRRRYAKRMSLRAEAVAKLKVLLPQWGPDTLILCTQVYGMEHLLEAGYDSNDPQLPRVIGQYHGSAREARHVGDMRRVLRAYTDVERFICLSPVDAEEFRRAGLNNVGWIANPVAVPEHGAETQRKVFMSLGRYDPIKSLDLFIRAWAQIADQLPQWSAELYGEGAERETLQKLIDEQGIPRVSLMGKTDKVGHVLASTSVHVLSSQNEGLPIAIVEAGLLGVPTVSFDCAPGISVLVEDGVDGYIVDQNDVSGLAQRMLELGRDEQLLSQMSGAVASSSRRFLPENIMSEWDAEIAELSL</sequence>
<keyword evidence="4" id="KW-1185">Reference proteome</keyword>
<dbReference type="SUPFAM" id="SSF53756">
    <property type="entry name" value="UDP-Glycosyltransferase/glycogen phosphorylase"/>
    <property type="match status" value="1"/>
</dbReference>
<keyword evidence="1 3" id="KW-0808">Transferase</keyword>
<dbReference type="RefSeq" id="WP_121485734.1">
    <property type="nucleotide sequence ID" value="NZ_QQXL01000007.1"/>
</dbReference>
<evidence type="ECO:0000313" key="4">
    <source>
        <dbReference type="Proteomes" id="UP000273119"/>
    </source>
</evidence>
<dbReference type="InterPro" id="IPR001296">
    <property type="entry name" value="Glyco_trans_1"/>
</dbReference>
<gene>
    <name evidence="3" type="ORF">DWQ67_11340</name>
</gene>
<organism evidence="3 4">
    <name type="scientific">Galactobacter caseinivorans</name>
    <dbReference type="NCBI Taxonomy" id="2676123"/>
    <lineage>
        <taxon>Bacteria</taxon>
        <taxon>Bacillati</taxon>
        <taxon>Actinomycetota</taxon>
        <taxon>Actinomycetes</taxon>
        <taxon>Micrococcales</taxon>
        <taxon>Micrococcaceae</taxon>
        <taxon>Galactobacter</taxon>
    </lineage>
</organism>
<dbReference type="GO" id="GO:0016757">
    <property type="term" value="F:glycosyltransferase activity"/>
    <property type="evidence" value="ECO:0007669"/>
    <property type="project" value="InterPro"/>
</dbReference>
<feature type="domain" description="Glycosyl transferase family 1" evidence="2">
    <location>
        <begin position="206"/>
        <end position="361"/>
    </location>
</feature>
<evidence type="ECO:0000256" key="1">
    <source>
        <dbReference type="ARBA" id="ARBA00022679"/>
    </source>
</evidence>
<dbReference type="AlphaFoldDB" id="A0A496PGS9"/>
<dbReference type="EMBL" id="QQXL01000007">
    <property type="protein sequence ID" value="RKW69688.1"/>
    <property type="molecule type" value="Genomic_DNA"/>
</dbReference>
<dbReference type="Gene3D" id="3.40.50.2000">
    <property type="entry name" value="Glycogen Phosphorylase B"/>
    <property type="match status" value="2"/>
</dbReference>
<evidence type="ECO:0000259" key="2">
    <source>
        <dbReference type="Pfam" id="PF00534"/>
    </source>
</evidence>